<dbReference type="InterPro" id="IPR011611">
    <property type="entry name" value="PfkB_dom"/>
</dbReference>
<dbReference type="EMBL" id="LBJQ01000006">
    <property type="protein sequence ID" value="RXH38095.1"/>
    <property type="molecule type" value="Genomic_DNA"/>
</dbReference>
<sequence length="313" mass="32625">MVGILTITPNPAVDVSTSVDRIVPVAKLRGIGQRRDPGGGGINVARVIKRLGGNATALYAAGGLTGDLLHQLLDKEDVESLTFPIAGETRQDFFVSEISTGQPYRFILPGPPLAESEWQKCLSMLAALEPFPRFVVASGSLPAGVPADFYARVARIVKQRGAKMILDTSGQALVAAVAEGVELVKPNLREMRELVGRGSSDAAEWEAAARTLVRAGKAAMVALTMGHLGAALVTSDRVLRAKPLDITPLGAVGAGDSFLGALVYGLASGSGLDHCFRQAVAAGAAALLNPGTELCRPDDVKRLAEQVILSTAI</sequence>
<dbReference type="SUPFAM" id="SSF53613">
    <property type="entry name" value="Ribokinase-like"/>
    <property type="match status" value="1"/>
</dbReference>
<dbReference type="PANTHER" id="PTHR46566">
    <property type="entry name" value="1-PHOSPHOFRUCTOKINASE-RELATED"/>
    <property type="match status" value="1"/>
</dbReference>
<keyword evidence="4 8" id="KW-0418">Kinase</keyword>
<dbReference type="InterPro" id="IPR029056">
    <property type="entry name" value="Ribokinase-like"/>
</dbReference>
<evidence type="ECO:0000313" key="8">
    <source>
        <dbReference type="EMBL" id="RXH38095.1"/>
    </source>
</evidence>
<dbReference type="PANTHER" id="PTHR46566:SF2">
    <property type="entry name" value="ATP-DEPENDENT 6-PHOSPHOFRUCTOKINASE ISOZYME 2"/>
    <property type="match status" value="1"/>
</dbReference>
<evidence type="ECO:0000259" key="7">
    <source>
        <dbReference type="Pfam" id="PF00294"/>
    </source>
</evidence>
<dbReference type="Gene3D" id="3.40.1190.20">
    <property type="match status" value="1"/>
</dbReference>
<dbReference type="InterPro" id="IPR002173">
    <property type="entry name" value="Carboh/pur_kinase_PfkB_CS"/>
</dbReference>
<keyword evidence="5" id="KW-0067">ATP-binding</keyword>
<dbReference type="GO" id="GO:0005524">
    <property type="term" value="F:ATP binding"/>
    <property type="evidence" value="ECO:0007669"/>
    <property type="project" value="UniProtKB-KW"/>
</dbReference>
<comment type="similarity">
    <text evidence="1 6">Belongs to the carbohydrate kinase PfkB family.</text>
</comment>
<evidence type="ECO:0000313" key="9">
    <source>
        <dbReference type="Proteomes" id="UP000289546"/>
    </source>
</evidence>
<accession>A0A4Q0SFE7</accession>
<dbReference type="InterPro" id="IPR017583">
    <property type="entry name" value="Tagatose/fructose_Pkinase"/>
</dbReference>
<feature type="domain" description="Carbohydrate kinase PfkB" evidence="7">
    <location>
        <begin position="20"/>
        <end position="297"/>
    </location>
</feature>
<dbReference type="NCBIfam" id="TIGR03168">
    <property type="entry name" value="1-PFK"/>
    <property type="match status" value="1"/>
</dbReference>
<comment type="caution">
    <text evidence="8">The sequence shown here is derived from an EMBL/GenBank/DDBJ whole genome shotgun (WGS) entry which is preliminary data.</text>
</comment>
<keyword evidence="3" id="KW-0547">Nucleotide-binding</keyword>
<dbReference type="CDD" id="cd01164">
    <property type="entry name" value="FruK_PfkB_like"/>
    <property type="match status" value="1"/>
</dbReference>
<reference evidence="8 9" key="1">
    <citation type="submission" date="2015-04" db="EMBL/GenBank/DDBJ databases">
        <title>Comparative genomics of rhizobia nodulating Arachis hypogaea in China.</title>
        <authorList>
            <person name="Li Y."/>
        </authorList>
    </citation>
    <scope>NUCLEOTIDE SEQUENCE [LARGE SCALE GENOMIC DNA]</scope>
    <source>
        <strain evidence="8 9">CCBAU 51757</strain>
    </source>
</reference>
<dbReference type="FunFam" id="3.40.1190.20:FF:000001">
    <property type="entry name" value="Phosphofructokinase"/>
    <property type="match status" value="1"/>
</dbReference>
<dbReference type="OrthoDB" id="9801219at2"/>
<evidence type="ECO:0000256" key="2">
    <source>
        <dbReference type="ARBA" id="ARBA00022679"/>
    </source>
</evidence>
<dbReference type="GO" id="GO:0005829">
    <property type="term" value="C:cytosol"/>
    <property type="evidence" value="ECO:0007669"/>
    <property type="project" value="TreeGrafter"/>
</dbReference>
<proteinExistence type="inferred from homology"/>
<name>A0A4Q0SFE7_9BRAD</name>
<evidence type="ECO:0000256" key="5">
    <source>
        <dbReference type="ARBA" id="ARBA00022840"/>
    </source>
</evidence>
<dbReference type="Proteomes" id="UP000289546">
    <property type="component" value="Unassembled WGS sequence"/>
</dbReference>
<dbReference type="RefSeq" id="WP_128916365.1">
    <property type="nucleotide sequence ID" value="NZ_LBJC01000028.1"/>
</dbReference>
<dbReference type="AlphaFoldDB" id="A0A4Q0SFE7"/>
<dbReference type="GO" id="GO:0003872">
    <property type="term" value="F:6-phosphofructokinase activity"/>
    <property type="evidence" value="ECO:0007669"/>
    <property type="project" value="TreeGrafter"/>
</dbReference>
<dbReference type="PIRSF" id="PIRSF000535">
    <property type="entry name" value="1PFK/6PFK/LacC"/>
    <property type="match status" value="1"/>
</dbReference>
<protein>
    <recommendedName>
        <fullName evidence="6">Phosphofructokinase</fullName>
    </recommendedName>
</protein>
<dbReference type="Pfam" id="PF00294">
    <property type="entry name" value="PfkB"/>
    <property type="match status" value="1"/>
</dbReference>
<evidence type="ECO:0000256" key="6">
    <source>
        <dbReference type="PIRNR" id="PIRNR000535"/>
    </source>
</evidence>
<organism evidence="8 9">
    <name type="scientific">Bradyrhizobium nanningense</name>
    <dbReference type="NCBI Taxonomy" id="1325118"/>
    <lineage>
        <taxon>Bacteria</taxon>
        <taxon>Pseudomonadati</taxon>
        <taxon>Pseudomonadota</taxon>
        <taxon>Alphaproteobacteria</taxon>
        <taxon>Hyphomicrobiales</taxon>
        <taxon>Nitrobacteraceae</taxon>
        <taxon>Bradyrhizobium</taxon>
    </lineage>
</organism>
<evidence type="ECO:0000256" key="3">
    <source>
        <dbReference type="ARBA" id="ARBA00022741"/>
    </source>
</evidence>
<keyword evidence="9" id="KW-1185">Reference proteome</keyword>
<evidence type="ECO:0000256" key="1">
    <source>
        <dbReference type="ARBA" id="ARBA00010688"/>
    </source>
</evidence>
<gene>
    <name evidence="8" type="ORF">XH99_02245</name>
</gene>
<evidence type="ECO:0000256" key="4">
    <source>
        <dbReference type="ARBA" id="ARBA00022777"/>
    </source>
</evidence>
<dbReference type="PROSITE" id="PS00583">
    <property type="entry name" value="PFKB_KINASES_1"/>
    <property type="match status" value="1"/>
</dbReference>
<keyword evidence="2 6" id="KW-0808">Transferase</keyword>